<feature type="transmembrane region" description="Helical" evidence="1">
    <location>
        <begin position="270"/>
        <end position="291"/>
    </location>
</feature>
<organism evidence="2 3">
    <name type="scientific">Nocardia amamiensis</name>
    <dbReference type="NCBI Taxonomy" id="404578"/>
    <lineage>
        <taxon>Bacteria</taxon>
        <taxon>Bacillati</taxon>
        <taxon>Actinomycetota</taxon>
        <taxon>Actinomycetes</taxon>
        <taxon>Mycobacteriales</taxon>
        <taxon>Nocardiaceae</taxon>
        <taxon>Nocardia</taxon>
    </lineage>
</organism>
<dbReference type="SUPFAM" id="SSF81324">
    <property type="entry name" value="Voltage-gated potassium channels"/>
    <property type="match status" value="1"/>
</dbReference>
<accession>A0ABS0CRL6</accession>
<protein>
    <submittedName>
        <fullName evidence="2">Uncharacterized protein</fullName>
    </submittedName>
</protein>
<keyword evidence="1" id="KW-1133">Transmembrane helix</keyword>
<proteinExistence type="predicted"/>
<evidence type="ECO:0000313" key="3">
    <source>
        <dbReference type="Proteomes" id="UP000702209"/>
    </source>
</evidence>
<evidence type="ECO:0000256" key="1">
    <source>
        <dbReference type="SAM" id="Phobius"/>
    </source>
</evidence>
<keyword evidence="1" id="KW-0812">Transmembrane</keyword>
<gene>
    <name evidence="2" type="ORF">IU459_17165</name>
</gene>
<evidence type="ECO:0000313" key="2">
    <source>
        <dbReference type="EMBL" id="MBF6299259.1"/>
    </source>
</evidence>
<comment type="caution">
    <text evidence="2">The sequence shown here is derived from an EMBL/GenBank/DDBJ whole genome shotgun (WGS) entry which is preliminary data.</text>
</comment>
<reference evidence="2 3" key="1">
    <citation type="submission" date="2020-10" db="EMBL/GenBank/DDBJ databases">
        <title>Identification of Nocardia species via Next-generation sequencing and recognition of intraspecies genetic diversity.</title>
        <authorList>
            <person name="Li P."/>
            <person name="Li P."/>
            <person name="Lu B."/>
        </authorList>
    </citation>
    <scope>NUCLEOTIDE SEQUENCE [LARGE SCALE GENOMIC DNA]</scope>
    <source>
        <strain evidence="2 3">BJ06-0157</strain>
    </source>
</reference>
<dbReference type="Proteomes" id="UP000702209">
    <property type="component" value="Unassembled WGS sequence"/>
</dbReference>
<dbReference type="EMBL" id="JADLQX010000012">
    <property type="protein sequence ID" value="MBF6299259.1"/>
    <property type="molecule type" value="Genomic_DNA"/>
</dbReference>
<feature type="transmembrane region" description="Helical" evidence="1">
    <location>
        <begin position="218"/>
        <end position="237"/>
    </location>
</feature>
<sequence>MTDYDNPVTHVQFGNSPDIWIDQHATGYAQEVADYLDELSAGTRQPDEKQLLDSFNNHVEKVVTAFDHTKVKHRGDSLLFSDIYAAADDNTAMDEVLQRAHVELLMALLAAEVELRGPLSLSRTQNIRLAEIYEDLGHRLLAAALPGRRTKTFLPGHAAMAFLRASGLHALNEDVDAQDRCGLALARARRSATYPAWRRSVGWISDLLCGYGYRPFRLLGWIAAQLLLFTVALWLSTSLPVTTALHMCLINFLNPVGLGDLQEVGRIGRALLMVEAYAGIVSTSVFFALLVRRWFRL</sequence>
<dbReference type="RefSeq" id="WP_195130554.1">
    <property type="nucleotide sequence ID" value="NZ_JADLQX010000012.1"/>
</dbReference>
<name>A0ABS0CRL6_9NOCA</name>
<keyword evidence="1" id="KW-0472">Membrane</keyword>
<keyword evidence="3" id="KW-1185">Reference proteome</keyword>